<accession>A0ABV1YMX5</accession>
<dbReference type="EMBL" id="JAMYPJ010000046">
    <property type="protein sequence ID" value="MER8936287.1"/>
    <property type="molecule type" value="Genomic_DNA"/>
</dbReference>
<sequence length="72" mass="7899">MNFVIEFYRSRDAEEATLDRVSLEAPTLRAALQGATALFHSLAMPQIPDRLRISDENGSELYAGPADGTYPA</sequence>
<keyword evidence="2" id="KW-1185">Reference proteome</keyword>
<proteinExistence type="predicted"/>
<evidence type="ECO:0000313" key="2">
    <source>
        <dbReference type="Proteomes" id="UP001464387"/>
    </source>
</evidence>
<comment type="caution">
    <text evidence="1">The sequence shown here is derived from an EMBL/GenBank/DDBJ whole genome shotgun (WGS) entry which is preliminary data.</text>
</comment>
<evidence type="ECO:0000313" key="1">
    <source>
        <dbReference type="EMBL" id="MER8936287.1"/>
    </source>
</evidence>
<dbReference type="RefSeq" id="WP_023768805.1">
    <property type="nucleotide sequence ID" value="NZ_CP100477.1"/>
</dbReference>
<organism evidence="1 2">
    <name type="scientific">Mesorhizobium opportunistum</name>
    <dbReference type="NCBI Taxonomy" id="593909"/>
    <lineage>
        <taxon>Bacteria</taxon>
        <taxon>Pseudomonadati</taxon>
        <taxon>Pseudomonadota</taxon>
        <taxon>Alphaproteobacteria</taxon>
        <taxon>Hyphomicrobiales</taxon>
        <taxon>Phyllobacteriaceae</taxon>
        <taxon>Mesorhizobium</taxon>
    </lineage>
</organism>
<name>A0ABV1YMX5_9HYPH</name>
<dbReference type="Proteomes" id="UP001464387">
    <property type="component" value="Unassembled WGS sequence"/>
</dbReference>
<protein>
    <submittedName>
        <fullName evidence="1">Uncharacterized protein</fullName>
    </submittedName>
</protein>
<gene>
    <name evidence="1" type="ORF">NKI33_25420</name>
</gene>
<reference evidence="1 2" key="1">
    <citation type="journal article" date="2024" name="Proc. Natl. Acad. Sci. U.S.A.">
        <title>The evolutionary genomics of adaptation to stress in wild rhizobium bacteria.</title>
        <authorList>
            <person name="Kehlet-Delgado H."/>
            <person name="Montoya A.P."/>
            <person name="Jensen K.T."/>
            <person name="Wendlandt C.E."/>
            <person name="Dexheimer C."/>
            <person name="Roberts M."/>
            <person name="Torres Martinez L."/>
            <person name="Friesen M.L."/>
            <person name="Griffitts J.S."/>
            <person name="Porter S.S."/>
        </authorList>
    </citation>
    <scope>NUCLEOTIDE SEQUENCE [LARGE SCALE GENOMIC DNA]</scope>
    <source>
        <strain evidence="1 2">M0729</strain>
    </source>
</reference>